<evidence type="ECO:0000313" key="3">
    <source>
        <dbReference type="Proteomes" id="UP000717624"/>
    </source>
</evidence>
<comment type="caution">
    <text evidence="2">The sequence shown here is derived from an EMBL/GenBank/DDBJ whole genome shotgun (WGS) entry which is preliminary data.</text>
</comment>
<organism evidence="2 3">
    <name type="scientific">Brevibacillus fulvus</name>
    <dbReference type="NCBI Taxonomy" id="1125967"/>
    <lineage>
        <taxon>Bacteria</taxon>
        <taxon>Bacillati</taxon>
        <taxon>Bacillota</taxon>
        <taxon>Bacilli</taxon>
        <taxon>Bacillales</taxon>
        <taxon>Paenibacillaceae</taxon>
        <taxon>Brevibacillus</taxon>
    </lineage>
</organism>
<evidence type="ECO:0000256" key="1">
    <source>
        <dbReference type="SAM" id="MobiDB-lite"/>
    </source>
</evidence>
<gene>
    <name evidence="2" type="ORF">JOD01_001347</name>
</gene>
<reference evidence="2" key="1">
    <citation type="submission" date="2021-01" db="EMBL/GenBank/DDBJ databases">
        <title>Genomic Encyclopedia of Type Strains, Phase IV (KMG-IV): sequencing the most valuable type-strain genomes for metagenomic binning, comparative biology and taxonomic classification.</title>
        <authorList>
            <person name="Goeker M."/>
        </authorList>
    </citation>
    <scope>NUCLEOTIDE SEQUENCE</scope>
    <source>
        <strain evidence="2">DSM 25523</strain>
    </source>
</reference>
<sequence>MNNQERPTLRPDTSKNGLMKKHQQTSSEQTKRRGRDILDRLGKKQKQMK</sequence>
<dbReference type="Proteomes" id="UP000717624">
    <property type="component" value="Unassembled WGS sequence"/>
</dbReference>
<feature type="region of interest" description="Disordered" evidence="1">
    <location>
        <begin position="1"/>
        <end position="49"/>
    </location>
</feature>
<dbReference type="RefSeq" id="WP_204517466.1">
    <property type="nucleotide sequence ID" value="NZ_BAABIN010000038.1"/>
</dbReference>
<proteinExistence type="predicted"/>
<name>A0A938XTF1_9BACL</name>
<feature type="compositionally biased region" description="Basic and acidic residues" evidence="1">
    <location>
        <begin position="29"/>
        <end position="42"/>
    </location>
</feature>
<protein>
    <submittedName>
        <fullName evidence="2">Uncharacterized protein</fullName>
    </submittedName>
</protein>
<evidence type="ECO:0000313" key="2">
    <source>
        <dbReference type="EMBL" id="MBM7589747.1"/>
    </source>
</evidence>
<keyword evidence="3" id="KW-1185">Reference proteome</keyword>
<accession>A0A938XTF1</accession>
<dbReference type="AlphaFoldDB" id="A0A938XTF1"/>
<dbReference type="EMBL" id="JAFBEB010000003">
    <property type="protein sequence ID" value="MBM7589747.1"/>
    <property type="molecule type" value="Genomic_DNA"/>
</dbReference>